<name>A0ABC9A2K9_9POAL</name>
<evidence type="ECO:0000313" key="3">
    <source>
        <dbReference type="Proteomes" id="UP001497457"/>
    </source>
</evidence>
<dbReference type="AlphaFoldDB" id="A0ABC9A2K9"/>
<reference evidence="2 3" key="2">
    <citation type="submission" date="2024-10" db="EMBL/GenBank/DDBJ databases">
        <authorList>
            <person name="Ryan C."/>
        </authorList>
    </citation>
    <scope>NUCLEOTIDE SEQUENCE [LARGE SCALE GENOMIC DNA]</scope>
</reference>
<organism evidence="2 3">
    <name type="scientific">Urochloa decumbens</name>
    <dbReference type="NCBI Taxonomy" id="240449"/>
    <lineage>
        <taxon>Eukaryota</taxon>
        <taxon>Viridiplantae</taxon>
        <taxon>Streptophyta</taxon>
        <taxon>Embryophyta</taxon>
        <taxon>Tracheophyta</taxon>
        <taxon>Spermatophyta</taxon>
        <taxon>Magnoliopsida</taxon>
        <taxon>Liliopsida</taxon>
        <taxon>Poales</taxon>
        <taxon>Poaceae</taxon>
        <taxon>PACMAD clade</taxon>
        <taxon>Panicoideae</taxon>
        <taxon>Panicodae</taxon>
        <taxon>Paniceae</taxon>
        <taxon>Melinidinae</taxon>
        <taxon>Urochloa</taxon>
    </lineage>
</organism>
<reference evidence="3" key="1">
    <citation type="submission" date="2024-06" db="EMBL/GenBank/DDBJ databases">
        <authorList>
            <person name="Ryan C."/>
        </authorList>
    </citation>
    <scope>NUCLEOTIDE SEQUENCE [LARGE SCALE GENOMIC DNA]</scope>
</reference>
<keyword evidence="1" id="KW-0472">Membrane</keyword>
<feature type="transmembrane region" description="Helical" evidence="1">
    <location>
        <begin position="66"/>
        <end position="85"/>
    </location>
</feature>
<dbReference type="Proteomes" id="UP001497457">
    <property type="component" value="Chromosome 2b"/>
</dbReference>
<keyword evidence="1" id="KW-1133">Transmembrane helix</keyword>
<keyword evidence="3" id="KW-1185">Reference proteome</keyword>
<accession>A0ABC9A2K9</accession>
<dbReference type="EMBL" id="OZ075112">
    <property type="protein sequence ID" value="CAL4971305.1"/>
    <property type="molecule type" value="Genomic_DNA"/>
</dbReference>
<keyword evidence="1" id="KW-0812">Transmembrane</keyword>
<protein>
    <submittedName>
        <fullName evidence="2">Uncharacterized protein</fullName>
    </submittedName>
</protein>
<proteinExistence type="predicted"/>
<evidence type="ECO:0000256" key="1">
    <source>
        <dbReference type="SAM" id="Phobius"/>
    </source>
</evidence>
<evidence type="ECO:0000313" key="2">
    <source>
        <dbReference type="EMBL" id="CAL4971305.1"/>
    </source>
</evidence>
<gene>
    <name evidence="2" type="ORF">URODEC1_LOCUS50595</name>
</gene>
<sequence length="114" mass="12645">MALRALVGKLRVLPPRAAASRSFASQMEKKCSKCALEEQDGWFSRRMEERKRRDMEEIARYRMRSYVGRVIGVAGSVGFVAFSFLCIGDALAEEKIATREGEGSTAAANAPRQV</sequence>